<dbReference type="AlphaFoldDB" id="A0A927BF75"/>
<keyword evidence="3" id="KW-1185">Reference proteome</keyword>
<comment type="caution">
    <text evidence="2">The sequence shown here is derived from an EMBL/GenBank/DDBJ whole genome shotgun (WGS) entry which is preliminary data.</text>
</comment>
<sequence>MEFKLVPATYRGPHTPDFKYGWTYQMELCEHQDGMSFRFPGMDHPEQTLTRREFREQWIVRRSRPVSRPAPAPPLAKKLFQHVRGLFTSESPAPGKKKPRSGEKPGYQPK</sequence>
<dbReference type="RefSeq" id="WP_191006587.1">
    <property type="nucleotide sequence ID" value="NZ_JACXAD010000023.1"/>
</dbReference>
<gene>
    <name evidence="2" type="ORF">IC235_17950</name>
</gene>
<protein>
    <submittedName>
        <fullName evidence="2">Uncharacterized protein</fullName>
    </submittedName>
</protein>
<name>A0A927BF75_9BACT</name>
<feature type="region of interest" description="Disordered" evidence="1">
    <location>
        <begin position="83"/>
        <end position="110"/>
    </location>
</feature>
<organism evidence="2 3">
    <name type="scientific">Hymenobacter montanus</name>
    <dbReference type="NCBI Taxonomy" id="2771359"/>
    <lineage>
        <taxon>Bacteria</taxon>
        <taxon>Pseudomonadati</taxon>
        <taxon>Bacteroidota</taxon>
        <taxon>Cytophagia</taxon>
        <taxon>Cytophagales</taxon>
        <taxon>Hymenobacteraceae</taxon>
        <taxon>Hymenobacter</taxon>
    </lineage>
</organism>
<evidence type="ECO:0000313" key="3">
    <source>
        <dbReference type="Proteomes" id="UP000612233"/>
    </source>
</evidence>
<evidence type="ECO:0000256" key="1">
    <source>
        <dbReference type="SAM" id="MobiDB-lite"/>
    </source>
</evidence>
<dbReference type="Proteomes" id="UP000612233">
    <property type="component" value="Unassembled WGS sequence"/>
</dbReference>
<evidence type="ECO:0000313" key="2">
    <source>
        <dbReference type="EMBL" id="MBD2769776.1"/>
    </source>
</evidence>
<reference evidence="2" key="1">
    <citation type="submission" date="2020-09" db="EMBL/GenBank/DDBJ databases">
        <authorList>
            <person name="Kim M.K."/>
        </authorList>
    </citation>
    <scope>NUCLEOTIDE SEQUENCE</scope>
    <source>
        <strain evidence="2">BT664</strain>
    </source>
</reference>
<dbReference type="EMBL" id="JACXAD010000023">
    <property type="protein sequence ID" value="MBD2769776.1"/>
    <property type="molecule type" value="Genomic_DNA"/>
</dbReference>
<accession>A0A927BF75</accession>
<proteinExistence type="predicted"/>